<evidence type="ECO:0000256" key="1">
    <source>
        <dbReference type="ARBA" id="ARBA00009861"/>
    </source>
</evidence>
<reference evidence="2" key="1">
    <citation type="journal article" date="2014" name="Nat. Commun.">
        <title>Genome sequence of mungbean and insights into evolution within Vigna species.</title>
        <authorList>
            <person name="Kang Y.J."/>
            <person name="Kim S.K."/>
            <person name="Kim M.Y."/>
            <person name="Lestari P."/>
            <person name="Kim K.H."/>
            <person name="Ha B.K."/>
            <person name="Jun T.H."/>
            <person name="Hwang W.J."/>
            <person name="Lee T."/>
            <person name="Lee J."/>
            <person name="Shim S."/>
            <person name="Yoon M.Y."/>
            <person name="Jang Y.E."/>
            <person name="Han K.S."/>
            <person name="Taeprayoon P."/>
            <person name="Yoon N."/>
            <person name="Somta P."/>
            <person name="Tanya P."/>
            <person name="Kim K.S."/>
            <person name="Gwag J.G."/>
            <person name="Moon J.K."/>
            <person name="Lee Y.H."/>
            <person name="Park B.S."/>
            <person name="Bombarely A."/>
            <person name="Doyle J.J."/>
            <person name="Jackson S.A."/>
            <person name="Schafleitner R."/>
            <person name="Srinives P."/>
            <person name="Varshney R.K."/>
            <person name="Lee S.H."/>
        </authorList>
    </citation>
    <scope>NUCLEOTIDE SEQUENCE [LARGE SCALE GENOMIC DNA]</scope>
    <source>
        <strain evidence="2">cv. VC1973A</strain>
    </source>
</reference>
<reference evidence="3" key="2">
    <citation type="submission" date="2025-08" db="UniProtKB">
        <authorList>
            <consortium name="RefSeq"/>
        </authorList>
    </citation>
    <scope>IDENTIFICATION</scope>
    <source>
        <tissue evidence="3">Leaf</tissue>
    </source>
</reference>
<comment type="similarity">
    <text evidence="1">Belongs to the plant acyltransferase family.</text>
</comment>
<dbReference type="AlphaFoldDB" id="A0A1S3UDM4"/>
<protein>
    <submittedName>
        <fullName evidence="3">Fatty alcohol:caffeoyl-CoA acyltransferase-like</fullName>
    </submittedName>
</protein>
<evidence type="ECO:0000313" key="2">
    <source>
        <dbReference type="Proteomes" id="UP000087766"/>
    </source>
</evidence>
<dbReference type="OrthoDB" id="671439at2759"/>
<dbReference type="InterPro" id="IPR023213">
    <property type="entry name" value="CAT-like_dom_sf"/>
</dbReference>
<dbReference type="Gene3D" id="3.30.559.10">
    <property type="entry name" value="Chloramphenicol acetyltransferase-like domain"/>
    <property type="match status" value="2"/>
</dbReference>
<dbReference type="GO" id="GO:0016747">
    <property type="term" value="F:acyltransferase activity, transferring groups other than amino-acyl groups"/>
    <property type="evidence" value="ECO:0007669"/>
    <property type="project" value="TreeGrafter"/>
</dbReference>
<dbReference type="GeneID" id="106764359"/>
<organism evidence="2 3">
    <name type="scientific">Vigna radiata var. radiata</name>
    <name type="common">Mung bean</name>
    <name type="synonym">Phaseolus aureus</name>
    <dbReference type="NCBI Taxonomy" id="3916"/>
    <lineage>
        <taxon>Eukaryota</taxon>
        <taxon>Viridiplantae</taxon>
        <taxon>Streptophyta</taxon>
        <taxon>Embryophyta</taxon>
        <taxon>Tracheophyta</taxon>
        <taxon>Spermatophyta</taxon>
        <taxon>Magnoliopsida</taxon>
        <taxon>eudicotyledons</taxon>
        <taxon>Gunneridae</taxon>
        <taxon>Pentapetalae</taxon>
        <taxon>rosids</taxon>
        <taxon>fabids</taxon>
        <taxon>Fabales</taxon>
        <taxon>Fabaceae</taxon>
        <taxon>Papilionoideae</taxon>
        <taxon>50 kb inversion clade</taxon>
        <taxon>NPAAA clade</taxon>
        <taxon>indigoferoid/millettioid clade</taxon>
        <taxon>Phaseoleae</taxon>
        <taxon>Vigna</taxon>
    </lineage>
</organism>
<proteinExistence type="inferred from homology"/>
<dbReference type="SMR" id="A0A1S3UDM4"/>
<dbReference type="KEGG" id="vra:106764359"/>
<dbReference type="InterPro" id="IPR050317">
    <property type="entry name" value="Plant_Fungal_Acyltransferase"/>
</dbReference>
<sequence>MSKSMELPDCVYPRPPVTIFPCAPTPKHSLHLSNLDSQKFFRFSVKYVHLFEKCVSVDVLKSSLSRALVDYYPLAGRLRRSSISEDDHKLQVDCNGEGAVFAEAFMDATAQQLLQPCNLPNTSWKKLLCKVEAQSFLDLPPLIIQVTSLRCGGMILCTAINHCLCDGTGASQFLHDWARLAREPNTELPVTPFHGRHVLNPRDPPQVHFTHAGYTRANPASHEVDLHSWMMHSQPLVATSFTFGASEVLLLKKQCLSWPKPVTTFESVAAHTWRAWVKSMNLCPTITVKLIFTVNVRKKVNLPEGYYGNGFVLACAESTVRDLTTVENDNDDDISHGLKALQEAKASLEEKGYIRSMVDLLEDKTVRVDLSTSLVISQWSRLGLEDVDFGLGKPLFMGPLSSYVYCLFLPVVGDSDAVRVLVSVPESVVESFRYHMLVKDGWKKQENDDGLV</sequence>
<evidence type="ECO:0000313" key="3">
    <source>
        <dbReference type="RefSeq" id="XP_014504128.1"/>
    </source>
</evidence>
<dbReference type="Gramene" id="Vradi06g17000.1">
    <property type="protein sequence ID" value="Vradi06g17000.1"/>
    <property type="gene ID" value="Vradi06g17000"/>
</dbReference>
<dbReference type="PANTHER" id="PTHR31642">
    <property type="entry name" value="TRICHOTHECENE 3-O-ACETYLTRANSFERASE"/>
    <property type="match status" value="1"/>
</dbReference>
<dbReference type="Pfam" id="PF02458">
    <property type="entry name" value="Transferase"/>
    <property type="match status" value="1"/>
</dbReference>
<accession>A0A1S3UDM4</accession>
<name>A0A1S3UDM4_VIGRR</name>
<gene>
    <name evidence="3" type="primary">LOC106764359</name>
</gene>
<dbReference type="SUPFAM" id="SSF52777">
    <property type="entry name" value="CoA-dependent acyltransferases"/>
    <property type="match status" value="1"/>
</dbReference>
<dbReference type="RefSeq" id="XP_014504128.1">
    <property type="nucleotide sequence ID" value="XM_014648642.2"/>
</dbReference>
<keyword evidence="2" id="KW-1185">Reference proteome</keyword>
<dbReference type="PANTHER" id="PTHR31642:SF5">
    <property type="entry name" value="OS01G0104900 PROTEIN"/>
    <property type="match status" value="1"/>
</dbReference>
<dbReference type="Proteomes" id="UP000087766">
    <property type="component" value="Chromosome 6"/>
</dbReference>